<keyword evidence="1" id="KW-1015">Disulfide bond</keyword>
<dbReference type="PRINTS" id="PR00722">
    <property type="entry name" value="CHYMOTRYPSIN"/>
</dbReference>
<organism evidence="3 4">
    <name type="scientific">Tengunoibacter tsumagoiensis</name>
    <dbReference type="NCBI Taxonomy" id="2014871"/>
    <lineage>
        <taxon>Bacteria</taxon>
        <taxon>Bacillati</taxon>
        <taxon>Chloroflexota</taxon>
        <taxon>Ktedonobacteria</taxon>
        <taxon>Ktedonobacterales</taxon>
        <taxon>Dictyobacteraceae</taxon>
        <taxon>Tengunoibacter</taxon>
    </lineage>
</organism>
<dbReference type="OrthoDB" id="9813836at2"/>
<dbReference type="RefSeq" id="WP_126582067.1">
    <property type="nucleotide sequence ID" value="NZ_BIFR01000002.1"/>
</dbReference>
<dbReference type="InterPro" id="IPR043504">
    <property type="entry name" value="Peptidase_S1_PA_chymotrypsin"/>
</dbReference>
<sequence>MIIRHDRSERDSLVDETQWPAITSFFRGHGGATLIAPKWLLTAAHVVQVIPPDRPISIGLAGKRYPIARIIIHPDYDPEWLSGDEDDEHNIVDLALVELETAVENIAPFGLYEDSDEQGQEVLLLGSGESGNGLRGARSTDRSLRKATNIIDEADAYWLKFRFDEPPDGTFLEGVAGRGDSGGPAFIKKQGHFLLAGISSWQKTGHRPIGLYGCVEHYTRISRFITWIQSTCNLPH</sequence>
<dbReference type="PROSITE" id="PS50240">
    <property type="entry name" value="TRYPSIN_DOM"/>
    <property type="match status" value="1"/>
</dbReference>
<dbReference type="EMBL" id="BIFR01000002">
    <property type="protein sequence ID" value="GCE14499.1"/>
    <property type="molecule type" value="Genomic_DNA"/>
</dbReference>
<feature type="domain" description="Peptidase S1" evidence="2">
    <location>
        <begin position="2"/>
        <end position="233"/>
    </location>
</feature>
<evidence type="ECO:0000313" key="4">
    <source>
        <dbReference type="Proteomes" id="UP000287352"/>
    </source>
</evidence>
<evidence type="ECO:0000313" key="3">
    <source>
        <dbReference type="EMBL" id="GCE14499.1"/>
    </source>
</evidence>
<dbReference type="InterPro" id="IPR009003">
    <property type="entry name" value="Peptidase_S1_PA"/>
</dbReference>
<dbReference type="InterPro" id="IPR001314">
    <property type="entry name" value="Peptidase_S1A"/>
</dbReference>
<dbReference type="InterPro" id="IPR001254">
    <property type="entry name" value="Trypsin_dom"/>
</dbReference>
<accession>A0A402A5Y8</accession>
<dbReference type="SMART" id="SM00020">
    <property type="entry name" value="Tryp_SPc"/>
    <property type="match status" value="1"/>
</dbReference>
<dbReference type="PANTHER" id="PTHR24253">
    <property type="entry name" value="TRANSMEMBRANE PROTEASE SERINE"/>
    <property type="match status" value="1"/>
</dbReference>
<comment type="caution">
    <text evidence="3">The sequence shown here is derived from an EMBL/GenBank/DDBJ whole genome shotgun (WGS) entry which is preliminary data.</text>
</comment>
<dbReference type="Gene3D" id="2.40.10.10">
    <property type="entry name" value="Trypsin-like serine proteases"/>
    <property type="match status" value="1"/>
</dbReference>
<evidence type="ECO:0000256" key="1">
    <source>
        <dbReference type="ARBA" id="ARBA00023157"/>
    </source>
</evidence>
<proteinExistence type="predicted"/>
<keyword evidence="4" id="KW-1185">Reference proteome</keyword>
<dbReference type="PANTHER" id="PTHR24253:SF153">
    <property type="entry name" value="SERINE PROTEASE HEPSIN"/>
    <property type="match status" value="1"/>
</dbReference>
<dbReference type="Pfam" id="PF00089">
    <property type="entry name" value="Trypsin"/>
    <property type="match status" value="1"/>
</dbReference>
<dbReference type="SUPFAM" id="SSF50494">
    <property type="entry name" value="Trypsin-like serine proteases"/>
    <property type="match status" value="1"/>
</dbReference>
<dbReference type="Proteomes" id="UP000287352">
    <property type="component" value="Unassembled WGS sequence"/>
</dbReference>
<dbReference type="GO" id="GO:0004252">
    <property type="term" value="F:serine-type endopeptidase activity"/>
    <property type="evidence" value="ECO:0007669"/>
    <property type="project" value="InterPro"/>
</dbReference>
<dbReference type="GO" id="GO:0006508">
    <property type="term" value="P:proteolysis"/>
    <property type="evidence" value="ECO:0007669"/>
    <property type="project" value="InterPro"/>
</dbReference>
<gene>
    <name evidence="3" type="ORF">KTT_43580</name>
</gene>
<name>A0A402A5Y8_9CHLR</name>
<protein>
    <recommendedName>
        <fullName evidence="2">Peptidase S1 domain-containing protein</fullName>
    </recommendedName>
</protein>
<reference evidence="4" key="1">
    <citation type="submission" date="2018-12" db="EMBL/GenBank/DDBJ databases">
        <title>Tengunoibacter tsumagoiensis gen. nov., sp. nov., Dictyobacter kobayashii sp. nov., D. alpinus sp. nov., and D. joshuensis sp. nov. and description of Dictyobacteraceae fam. nov. within the order Ktedonobacterales isolated from Tengu-no-mugimeshi.</title>
        <authorList>
            <person name="Wang C.M."/>
            <person name="Zheng Y."/>
            <person name="Sakai Y."/>
            <person name="Toyoda A."/>
            <person name="Minakuchi Y."/>
            <person name="Abe K."/>
            <person name="Yokota A."/>
            <person name="Yabe S."/>
        </authorList>
    </citation>
    <scope>NUCLEOTIDE SEQUENCE [LARGE SCALE GENOMIC DNA]</scope>
    <source>
        <strain evidence="4">Uno3</strain>
    </source>
</reference>
<evidence type="ECO:0000259" key="2">
    <source>
        <dbReference type="PROSITE" id="PS50240"/>
    </source>
</evidence>
<dbReference type="AlphaFoldDB" id="A0A402A5Y8"/>